<keyword evidence="2" id="KW-1185">Reference proteome</keyword>
<dbReference type="Proteomes" id="UP001196413">
    <property type="component" value="Unassembled WGS sequence"/>
</dbReference>
<gene>
    <name evidence="1" type="ORF">KIN20_009860</name>
</gene>
<proteinExistence type="predicted"/>
<protein>
    <submittedName>
        <fullName evidence="1">Uncharacterized protein</fullName>
    </submittedName>
</protein>
<accession>A0AAD5MSF8</accession>
<evidence type="ECO:0000313" key="1">
    <source>
        <dbReference type="EMBL" id="KAJ1353266.1"/>
    </source>
</evidence>
<reference evidence="1" key="1">
    <citation type="submission" date="2021-06" db="EMBL/GenBank/DDBJ databases">
        <title>Parelaphostrongylus tenuis whole genome reference sequence.</title>
        <authorList>
            <person name="Garwood T.J."/>
            <person name="Larsen P.A."/>
            <person name="Fountain-Jones N.M."/>
            <person name="Garbe J.R."/>
            <person name="Macchietto M.G."/>
            <person name="Kania S.A."/>
            <person name="Gerhold R.W."/>
            <person name="Richards J.E."/>
            <person name="Wolf T.M."/>
        </authorList>
    </citation>
    <scope>NUCLEOTIDE SEQUENCE</scope>
    <source>
        <strain evidence="1">MNPRO001-30</strain>
        <tissue evidence="1">Meninges</tissue>
    </source>
</reference>
<feature type="non-terminal residue" evidence="1">
    <location>
        <position position="1"/>
    </location>
</feature>
<organism evidence="1 2">
    <name type="scientific">Parelaphostrongylus tenuis</name>
    <name type="common">Meningeal worm</name>
    <dbReference type="NCBI Taxonomy" id="148309"/>
    <lineage>
        <taxon>Eukaryota</taxon>
        <taxon>Metazoa</taxon>
        <taxon>Ecdysozoa</taxon>
        <taxon>Nematoda</taxon>
        <taxon>Chromadorea</taxon>
        <taxon>Rhabditida</taxon>
        <taxon>Rhabditina</taxon>
        <taxon>Rhabditomorpha</taxon>
        <taxon>Strongyloidea</taxon>
        <taxon>Metastrongylidae</taxon>
        <taxon>Parelaphostrongylus</taxon>
    </lineage>
</organism>
<dbReference type="AlphaFoldDB" id="A0AAD5MSF8"/>
<comment type="caution">
    <text evidence="1">The sequence shown here is derived from an EMBL/GenBank/DDBJ whole genome shotgun (WGS) entry which is preliminary data.</text>
</comment>
<evidence type="ECO:0000313" key="2">
    <source>
        <dbReference type="Proteomes" id="UP001196413"/>
    </source>
</evidence>
<dbReference type="EMBL" id="JAHQIW010001652">
    <property type="protein sequence ID" value="KAJ1353266.1"/>
    <property type="molecule type" value="Genomic_DNA"/>
</dbReference>
<name>A0AAD5MSF8_PARTN</name>
<sequence>IPNEEGTVKFLKQLHNMEKELKNRHVQSAHQLPSEIMVRTSLFNWGIVNK</sequence>